<evidence type="ECO:0000313" key="2">
    <source>
        <dbReference type="Proteomes" id="UP000035963"/>
    </source>
</evidence>
<proteinExistence type="predicted"/>
<evidence type="ECO:0008006" key="3">
    <source>
        <dbReference type="Google" id="ProtNLM"/>
    </source>
</evidence>
<evidence type="ECO:0000313" key="1">
    <source>
        <dbReference type="EMBL" id="KLU24840.1"/>
    </source>
</evidence>
<protein>
    <recommendedName>
        <fullName evidence="3">Solute-binding protein family 3/N-terminal domain-containing protein</fullName>
    </recommendedName>
</protein>
<dbReference type="PATRIC" id="fig|908627.4.peg.4138"/>
<comment type="caution">
    <text evidence="1">The sequence shown here is derived from an EMBL/GenBank/DDBJ whole genome shotgun (WGS) entry which is preliminary data.</text>
</comment>
<accession>A0A0J1CW81</accession>
<gene>
    <name evidence="1" type="ORF">EOS_18490</name>
</gene>
<dbReference type="AlphaFoldDB" id="A0A0J1CW81"/>
<reference evidence="1 2" key="1">
    <citation type="journal article" date="2015" name="Genome Announc.">
        <title>Draft Genome Sequence of Burkholderia sp. Strain PML1(12), an Ectomycorrhizosphere-Inhabiting Bacterium with Effective Mineral-Weathering Ability.</title>
        <authorList>
            <person name="Uroz S."/>
            <person name="Oger P."/>
        </authorList>
    </citation>
    <scope>NUCLEOTIDE SEQUENCE [LARGE SCALE GENOMIC DNA]</scope>
    <source>
        <strain evidence="2">PML1(12)</strain>
    </source>
</reference>
<keyword evidence="2" id="KW-1185">Reference proteome</keyword>
<dbReference type="SUPFAM" id="SSF53850">
    <property type="entry name" value="Periplasmic binding protein-like II"/>
    <property type="match status" value="1"/>
</dbReference>
<dbReference type="EMBL" id="AEJF01000116">
    <property type="protein sequence ID" value="KLU24840.1"/>
    <property type="molecule type" value="Genomic_DNA"/>
</dbReference>
<name>A0A0J1CW81_9BURK</name>
<dbReference type="Proteomes" id="UP000035963">
    <property type="component" value="Unassembled WGS sequence"/>
</dbReference>
<sequence>MTSTVCAQDIVKPLKSEEYLVRYAYAFELLTEVLRRTTPKYGPYIERAYTDDISVARSHLEAIKGKRINIMISDVGHKDLDEGMIPIPFPIDKGLLGYRVALISKDSQEKIAQVGTLDQFRALSVGQGALWGDVRVYEYNRVPVRTAETYDSLFLMLTHGRFDMFPRGVTEAPGELAAYRGLYPELAIEQHLLIKYAFAQCFYVSKSDPRLATRINDGLEQMERDGSFDAFFNRHFARQLSELRLNTRTIIELKNPFLPPWVPYARKELWFDPAKAQ</sequence>
<dbReference type="Gene3D" id="3.40.190.10">
    <property type="entry name" value="Periplasmic binding protein-like II"/>
    <property type="match status" value="1"/>
</dbReference>
<organism evidence="1 2">
    <name type="scientific">Caballeronia mineralivorans PML1(12)</name>
    <dbReference type="NCBI Taxonomy" id="908627"/>
    <lineage>
        <taxon>Bacteria</taxon>
        <taxon>Pseudomonadati</taxon>
        <taxon>Pseudomonadota</taxon>
        <taxon>Betaproteobacteria</taxon>
        <taxon>Burkholderiales</taxon>
        <taxon>Burkholderiaceae</taxon>
        <taxon>Caballeronia</taxon>
    </lineage>
</organism>